<evidence type="ECO:0000256" key="10">
    <source>
        <dbReference type="RuleBase" id="RU361115"/>
    </source>
</evidence>
<keyword evidence="8 10" id="KW-0472">Membrane</keyword>
<dbReference type="AlphaFoldDB" id="A0AA38HTE4"/>
<evidence type="ECO:0000256" key="5">
    <source>
        <dbReference type="ARBA" id="ARBA00022832"/>
    </source>
</evidence>
<dbReference type="EMBL" id="JALNTZ010000008">
    <property type="protein sequence ID" value="KAJ3643354.1"/>
    <property type="molecule type" value="Genomic_DNA"/>
</dbReference>
<comment type="caution">
    <text evidence="11">The sequence shown here is derived from an EMBL/GenBank/DDBJ whole genome shotgun (WGS) entry which is preliminary data.</text>
</comment>
<comment type="caution">
    <text evidence="10">Lacks conserved residue(s) required for the propagation of feature annotation.</text>
</comment>
<gene>
    <name evidence="11" type="ORF">Zmor_026071</name>
</gene>
<evidence type="ECO:0000256" key="1">
    <source>
        <dbReference type="ARBA" id="ARBA00004141"/>
    </source>
</evidence>
<dbReference type="Pfam" id="PF01151">
    <property type="entry name" value="ELO"/>
    <property type="match status" value="1"/>
</dbReference>
<evidence type="ECO:0000256" key="7">
    <source>
        <dbReference type="ARBA" id="ARBA00023098"/>
    </source>
</evidence>
<feature type="transmembrane region" description="Helical" evidence="10">
    <location>
        <begin position="179"/>
        <end position="198"/>
    </location>
</feature>
<dbReference type="GO" id="GO:0034625">
    <property type="term" value="P:fatty acid elongation, monounsaturated fatty acid"/>
    <property type="evidence" value="ECO:0007669"/>
    <property type="project" value="TreeGrafter"/>
</dbReference>
<proteinExistence type="inferred from homology"/>
<comment type="subcellular location">
    <subcellularLocation>
        <location evidence="1">Membrane</location>
        <topology evidence="1">Multi-pass membrane protein</topology>
    </subcellularLocation>
</comment>
<dbReference type="PANTHER" id="PTHR11157">
    <property type="entry name" value="FATTY ACID ACYL TRANSFERASE-RELATED"/>
    <property type="match status" value="1"/>
</dbReference>
<dbReference type="GO" id="GO:0034626">
    <property type="term" value="P:fatty acid elongation, polyunsaturated fatty acid"/>
    <property type="evidence" value="ECO:0007669"/>
    <property type="project" value="TreeGrafter"/>
</dbReference>
<dbReference type="GO" id="GO:0019367">
    <property type="term" value="P:fatty acid elongation, saturated fatty acid"/>
    <property type="evidence" value="ECO:0007669"/>
    <property type="project" value="TreeGrafter"/>
</dbReference>
<evidence type="ECO:0000256" key="9">
    <source>
        <dbReference type="ARBA" id="ARBA00023160"/>
    </source>
</evidence>
<keyword evidence="9 10" id="KW-0275">Fatty acid biosynthesis</keyword>
<keyword evidence="4 10" id="KW-0812">Transmembrane</keyword>
<reference evidence="11" key="1">
    <citation type="journal article" date="2023" name="G3 (Bethesda)">
        <title>Whole genome assemblies of Zophobas morio and Tenebrio molitor.</title>
        <authorList>
            <person name="Kaur S."/>
            <person name="Stinson S.A."/>
            <person name="diCenzo G.C."/>
        </authorList>
    </citation>
    <scope>NUCLEOTIDE SEQUENCE</scope>
    <source>
        <strain evidence="11">QUZm001</strain>
    </source>
</reference>
<accession>A0AA38HTE4</accession>
<comment type="catalytic activity">
    <reaction evidence="10">
        <text>a very-long-chain acyl-CoA + malonyl-CoA + H(+) = a very-long-chain 3-oxoacyl-CoA + CO2 + CoA</text>
        <dbReference type="Rhea" id="RHEA:32727"/>
        <dbReference type="ChEBI" id="CHEBI:15378"/>
        <dbReference type="ChEBI" id="CHEBI:16526"/>
        <dbReference type="ChEBI" id="CHEBI:57287"/>
        <dbReference type="ChEBI" id="CHEBI:57384"/>
        <dbReference type="ChEBI" id="CHEBI:90725"/>
        <dbReference type="ChEBI" id="CHEBI:90736"/>
        <dbReference type="EC" id="2.3.1.199"/>
    </reaction>
</comment>
<evidence type="ECO:0000313" key="11">
    <source>
        <dbReference type="EMBL" id="KAJ3643354.1"/>
    </source>
</evidence>
<name>A0AA38HTE4_9CUCU</name>
<evidence type="ECO:0000256" key="6">
    <source>
        <dbReference type="ARBA" id="ARBA00022989"/>
    </source>
</evidence>
<comment type="similarity">
    <text evidence="10">Belongs to the ELO family.</text>
</comment>
<dbReference type="EC" id="2.3.1.199" evidence="10"/>
<evidence type="ECO:0000256" key="3">
    <source>
        <dbReference type="ARBA" id="ARBA00022679"/>
    </source>
</evidence>
<keyword evidence="2 10" id="KW-0444">Lipid biosynthesis</keyword>
<organism evidence="11 12">
    <name type="scientific">Zophobas morio</name>
    <dbReference type="NCBI Taxonomy" id="2755281"/>
    <lineage>
        <taxon>Eukaryota</taxon>
        <taxon>Metazoa</taxon>
        <taxon>Ecdysozoa</taxon>
        <taxon>Arthropoda</taxon>
        <taxon>Hexapoda</taxon>
        <taxon>Insecta</taxon>
        <taxon>Pterygota</taxon>
        <taxon>Neoptera</taxon>
        <taxon>Endopterygota</taxon>
        <taxon>Coleoptera</taxon>
        <taxon>Polyphaga</taxon>
        <taxon>Cucujiformia</taxon>
        <taxon>Tenebrionidae</taxon>
        <taxon>Zophobas</taxon>
    </lineage>
</organism>
<dbReference type="PANTHER" id="PTHR11157:SF22">
    <property type="entry name" value="ELONGATION OF VERY LONG CHAIN FATTY ACIDS PROTEIN"/>
    <property type="match status" value="1"/>
</dbReference>
<sequence length="273" mass="32677">MNNTEMVGLVRMAFDRYHTVLDRISDPRTSNWPLMQSPVPTIMMVVTYLYVILILGPRLMVNRKPFKLREVLITYNGAQVLYSLFMLYEHLMSGWFWDYSYKCQPVDYSYNKKALRMANLCWWYYISKLSEFTDTFFFVLRKKDSQVTLLHLYHHSLTPLETWILVKFLAGGHGTFSNLINNVVHVIMYFYYMVAAMGPEYQKYLWWKKHLTTIQLLQFTLVFIHSAQVLFTDCGYPKFIGALLLLHSAIFFVLFAHFYYQTYRRREKRIKAD</sequence>
<protein>
    <recommendedName>
        <fullName evidence="10">Elongation of very long chain fatty acids protein</fullName>
        <ecNumber evidence="10">2.3.1.199</ecNumber>
    </recommendedName>
    <alternativeName>
        <fullName evidence="10">Very-long-chain 3-oxoacyl-CoA synthase</fullName>
    </alternativeName>
</protein>
<keyword evidence="12" id="KW-1185">Reference proteome</keyword>
<dbReference type="GO" id="GO:0030148">
    <property type="term" value="P:sphingolipid biosynthetic process"/>
    <property type="evidence" value="ECO:0007669"/>
    <property type="project" value="TreeGrafter"/>
</dbReference>
<dbReference type="GO" id="GO:0009922">
    <property type="term" value="F:fatty acid elongase activity"/>
    <property type="evidence" value="ECO:0007669"/>
    <property type="project" value="UniProtKB-EC"/>
</dbReference>
<feature type="transmembrane region" description="Helical" evidence="10">
    <location>
        <begin position="39"/>
        <end position="59"/>
    </location>
</feature>
<dbReference type="GO" id="GO:0005789">
    <property type="term" value="C:endoplasmic reticulum membrane"/>
    <property type="evidence" value="ECO:0007669"/>
    <property type="project" value="TreeGrafter"/>
</dbReference>
<dbReference type="InterPro" id="IPR002076">
    <property type="entry name" value="ELO_fam"/>
</dbReference>
<evidence type="ECO:0000256" key="8">
    <source>
        <dbReference type="ARBA" id="ARBA00023136"/>
    </source>
</evidence>
<feature type="transmembrane region" description="Helical" evidence="10">
    <location>
        <begin position="239"/>
        <end position="260"/>
    </location>
</feature>
<dbReference type="Proteomes" id="UP001168821">
    <property type="component" value="Unassembled WGS sequence"/>
</dbReference>
<evidence type="ECO:0000313" key="12">
    <source>
        <dbReference type="Proteomes" id="UP001168821"/>
    </source>
</evidence>
<keyword evidence="3 10" id="KW-0808">Transferase</keyword>
<evidence type="ECO:0000256" key="4">
    <source>
        <dbReference type="ARBA" id="ARBA00022692"/>
    </source>
</evidence>
<keyword evidence="7 10" id="KW-0443">Lipid metabolism</keyword>
<evidence type="ECO:0000256" key="2">
    <source>
        <dbReference type="ARBA" id="ARBA00022516"/>
    </source>
</evidence>
<keyword evidence="6 10" id="KW-1133">Transmembrane helix</keyword>
<keyword evidence="5 10" id="KW-0276">Fatty acid metabolism</keyword>
<dbReference type="GO" id="GO:0042761">
    <property type="term" value="P:very long-chain fatty acid biosynthetic process"/>
    <property type="evidence" value="ECO:0007669"/>
    <property type="project" value="TreeGrafter"/>
</dbReference>